<keyword evidence="1" id="KW-0175">Coiled coil</keyword>
<keyword evidence="5" id="KW-1185">Reference proteome</keyword>
<feature type="non-terminal residue" evidence="4">
    <location>
        <position position="435"/>
    </location>
</feature>
<evidence type="ECO:0000256" key="1">
    <source>
        <dbReference type="SAM" id="Coils"/>
    </source>
</evidence>
<gene>
    <name evidence="4" type="ORF">DUNSADRAFT_18178</name>
</gene>
<dbReference type="EMBL" id="MU070359">
    <property type="protein sequence ID" value="KAF5828117.1"/>
    <property type="molecule type" value="Genomic_DNA"/>
</dbReference>
<evidence type="ECO:0000313" key="4">
    <source>
        <dbReference type="EMBL" id="KAF5828117.1"/>
    </source>
</evidence>
<accession>A0ABQ7G0I3</accession>
<evidence type="ECO:0000259" key="3">
    <source>
        <dbReference type="Pfam" id="PF23743"/>
    </source>
</evidence>
<protein>
    <submittedName>
        <fullName evidence="4">Uncharacterized protein</fullName>
    </submittedName>
</protein>
<sequence>MELELHKHEILCTGTSAKGTLEVLPFEDDRKNQRVACGDLSGVVQCFAVKRGEISTAFKTLPAPSLKVTSLSLGRGRQQRDRIFYAAGTTIVGISKKGSQFFKFNTQLTEAISQVNVFNSDLWTAGEYVYNHFVDGIDKDCFLAPDRINAAEIVPIMDANKVHPILACQDRCIRILDNGKAMLQASTPAAPVSLHYVIDSHDPHNRFPNAKEMLYGTDVGTLNQLMVNHDKTQHGFLLPNSKKLGAIRGIYSGSDFTKTGVNDIAVARDDGALEIYDLDETGNLQQVFSASLNESINSLDGGIITSSVPELIMQTFSGKVITYSPPGGGFLLPETDRRMKGVTTEEGAKKVANDVQIARLQQEVEELRQNLGNEKTSRSPVTPGCGSSTLATYRCQESTSRLSIKFKLREGVSGTLQAFVIPNISPKVCMGVSHR</sequence>
<organism evidence="4 5">
    <name type="scientific">Dunaliella salina</name>
    <name type="common">Green alga</name>
    <name type="synonym">Protococcus salinus</name>
    <dbReference type="NCBI Taxonomy" id="3046"/>
    <lineage>
        <taxon>Eukaryota</taxon>
        <taxon>Viridiplantae</taxon>
        <taxon>Chlorophyta</taxon>
        <taxon>core chlorophytes</taxon>
        <taxon>Chlorophyceae</taxon>
        <taxon>CS clade</taxon>
        <taxon>Chlamydomonadales</taxon>
        <taxon>Dunaliellaceae</taxon>
        <taxon>Dunaliella</taxon>
    </lineage>
</organism>
<dbReference type="PANTHER" id="PTHR16074">
    <property type="entry name" value="BARDET-BIEDL SYNDROME 7 PROTEIN"/>
    <property type="match status" value="1"/>
</dbReference>
<comment type="caution">
    <text evidence="4">The sequence shown here is derived from an EMBL/GenBank/DDBJ whole genome shotgun (WGS) entry which is preliminary data.</text>
</comment>
<evidence type="ECO:0000259" key="2">
    <source>
        <dbReference type="Pfam" id="PF23360"/>
    </source>
</evidence>
<dbReference type="Proteomes" id="UP000815325">
    <property type="component" value="Unassembled WGS sequence"/>
</dbReference>
<name>A0ABQ7G0I3_DUNSA</name>
<dbReference type="PANTHER" id="PTHR16074:SF4">
    <property type="entry name" value="BARDET-BIEDL SYNDROME 7 PROTEIN"/>
    <property type="match status" value="1"/>
</dbReference>
<dbReference type="Pfam" id="PF23360">
    <property type="entry name" value="BBS7_GAE"/>
    <property type="match status" value="1"/>
</dbReference>
<evidence type="ECO:0000313" key="5">
    <source>
        <dbReference type="Proteomes" id="UP000815325"/>
    </source>
</evidence>
<feature type="coiled-coil region" evidence="1">
    <location>
        <begin position="350"/>
        <end position="377"/>
    </location>
</feature>
<dbReference type="Pfam" id="PF23743">
    <property type="entry name" value="Beta-prop_BBS7"/>
    <property type="match status" value="1"/>
</dbReference>
<dbReference type="InterPro" id="IPR056332">
    <property type="entry name" value="Beta-prop_BBS7"/>
</dbReference>
<feature type="domain" description="BBS7 GAE" evidence="2">
    <location>
        <begin position="380"/>
        <end position="430"/>
    </location>
</feature>
<feature type="domain" description="BBS7 beta-propeller" evidence="3">
    <location>
        <begin position="21"/>
        <end position="322"/>
    </location>
</feature>
<reference evidence="4" key="1">
    <citation type="submission" date="2017-08" db="EMBL/GenBank/DDBJ databases">
        <authorList>
            <person name="Polle J.E."/>
            <person name="Barry K."/>
            <person name="Cushman J."/>
            <person name="Schmutz J."/>
            <person name="Tran D."/>
            <person name="Hathwaick L.T."/>
            <person name="Yim W.C."/>
            <person name="Jenkins J."/>
            <person name="Mckie-Krisberg Z.M."/>
            <person name="Prochnik S."/>
            <person name="Lindquist E."/>
            <person name="Dockter R.B."/>
            <person name="Adam C."/>
            <person name="Molina H."/>
            <person name="Bunkerborg J."/>
            <person name="Jin E."/>
            <person name="Buchheim M."/>
            <person name="Magnuson J."/>
        </authorList>
    </citation>
    <scope>NUCLEOTIDE SEQUENCE</scope>
    <source>
        <strain evidence="4">CCAP 19/18</strain>
    </source>
</reference>
<proteinExistence type="predicted"/>
<dbReference type="InterPro" id="IPR056334">
    <property type="entry name" value="BBS7_GAE_dom"/>
</dbReference>